<accession>B2A7J7</accession>
<dbReference type="KEGG" id="nth:Nther_2140"/>
<dbReference type="EMBL" id="CP001034">
    <property type="protein sequence ID" value="ACB85706.1"/>
    <property type="molecule type" value="Genomic_DNA"/>
</dbReference>
<gene>
    <name evidence="2" type="ordered locus">Nther_2140</name>
</gene>
<dbReference type="Pfam" id="PF04463">
    <property type="entry name" value="2-thiour_desulf"/>
    <property type="match status" value="1"/>
</dbReference>
<feature type="domain" description="DUF1722" evidence="1">
    <location>
        <begin position="207"/>
        <end position="323"/>
    </location>
</feature>
<dbReference type="OrthoDB" id="9797779at2"/>
<evidence type="ECO:0000259" key="1">
    <source>
        <dbReference type="Pfam" id="PF08349"/>
    </source>
</evidence>
<dbReference type="Proteomes" id="UP000001683">
    <property type="component" value="Chromosome"/>
</dbReference>
<protein>
    <recommendedName>
        <fullName evidence="1">DUF1722 domain-containing protein</fullName>
    </recommendedName>
</protein>
<proteinExistence type="predicted"/>
<organism evidence="2 3">
    <name type="scientific">Natranaerobius thermophilus (strain ATCC BAA-1301 / DSM 18059 / JW/NM-WN-LF)</name>
    <dbReference type="NCBI Taxonomy" id="457570"/>
    <lineage>
        <taxon>Bacteria</taxon>
        <taxon>Bacillati</taxon>
        <taxon>Bacillota</taxon>
        <taxon>Clostridia</taxon>
        <taxon>Natranaerobiales</taxon>
        <taxon>Natranaerobiaceae</taxon>
        <taxon>Natranaerobius</taxon>
    </lineage>
</organism>
<evidence type="ECO:0000313" key="2">
    <source>
        <dbReference type="EMBL" id="ACB85706.1"/>
    </source>
</evidence>
<reference evidence="2 3" key="1">
    <citation type="submission" date="2008-04" db="EMBL/GenBank/DDBJ databases">
        <title>Complete sequence of chromosome of Natranaerobius thermophilus JW/NM-WN-LF.</title>
        <authorList>
            <consortium name="US DOE Joint Genome Institute"/>
            <person name="Copeland A."/>
            <person name="Lucas S."/>
            <person name="Lapidus A."/>
            <person name="Glavina del Rio T."/>
            <person name="Dalin E."/>
            <person name="Tice H."/>
            <person name="Bruce D."/>
            <person name="Goodwin L."/>
            <person name="Pitluck S."/>
            <person name="Chertkov O."/>
            <person name="Brettin T."/>
            <person name="Detter J.C."/>
            <person name="Han C."/>
            <person name="Kuske C.R."/>
            <person name="Schmutz J."/>
            <person name="Larimer F."/>
            <person name="Land M."/>
            <person name="Hauser L."/>
            <person name="Kyrpides N."/>
            <person name="Lykidis A."/>
            <person name="Mesbah N.M."/>
            <person name="Wiegel J."/>
        </authorList>
    </citation>
    <scope>NUCLEOTIDE SEQUENCE [LARGE SCALE GENOMIC DNA]</scope>
    <source>
        <strain evidence="3">ATCC BAA-1301 / DSM 18059 / JW/NM-WN-LF</strain>
    </source>
</reference>
<dbReference type="InterPro" id="IPR017087">
    <property type="entry name" value="UCP037004"/>
</dbReference>
<dbReference type="STRING" id="457570.Nther_2140"/>
<dbReference type="eggNOG" id="COG1683">
    <property type="taxonomic scope" value="Bacteria"/>
</dbReference>
<dbReference type="PANTHER" id="PTHR30087">
    <property type="entry name" value="INNER MEMBRANE PROTEIN"/>
    <property type="match status" value="1"/>
</dbReference>
<dbReference type="InParanoid" id="B2A7J7"/>
<dbReference type="eggNOG" id="COG3272">
    <property type="taxonomic scope" value="Bacteria"/>
</dbReference>
<sequence>MSQDNKNSSTKKQQLESHKKVTPRVLISRCLGFAPCRFDGSMFRENLIDQLQGFVKFVPVCPEEELGLGTPRKTLRLYESREGHGLYQQDTGSDLTQEMKDFAYDYLSTVDNLQGAILKTRSPSCALKDAKIYAEKTSNITSKRGAGLFSECLLEQWPNLPVEDEGRLKNRIIRENFLTKIFSLARFAEIKSSELVKELIKFHADHKFLFMSYNESVKNELGRLLANQDNYSTKELFSEYETLLYKMFQGENTPGRKVNVLMHIMGFFKDEASSDEKSFLLDTIEKYRENQLPLSVPINIFRSWAIKYEQSYLLSQYFFAPFPEELISLEDSGKSSRPK</sequence>
<dbReference type="InterPro" id="IPR007553">
    <property type="entry name" value="2-thiour_desulf"/>
</dbReference>
<dbReference type="Pfam" id="PF08349">
    <property type="entry name" value="DUF1722"/>
    <property type="match status" value="1"/>
</dbReference>
<keyword evidence="3" id="KW-1185">Reference proteome</keyword>
<dbReference type="RefSeq" id="WP_012448561.1">
    <property type="nucleotide sequence ID" value="NC_010718.1"/>
</dbReference>
<dbReference type="HOGENOM" id="CLU_076318_0_1_9"/>
<dbReference type="InterPro" id="IPR013560">
    <property type="entry name" value="DUF1722"/>
</dbReference>
<evidence type="ECO:0000313" key="3">
    <source>
        <dbReference type="Proteomes" id="UP000001683"/>
    </source>
</evidence>
<name>B2A7J7_NATTJ</name>
<dbReference type="PIRSF" id="PIRSF037004">
    <property type="entry name" value="UCP037004"/>
    <property type="match status" value="1"/>
</dbReference>
<reference evidence="2 3" key="2">
    <citation type="journal article" date="2011" name="J. Bacteriol.">
        <title>Complete genome sequence of the anaerobic, halophilic alkalithermophile Natranaerobius thermophilus JW/NM-WN-LF.</title>
        <authorList>
            <person name="Zhao B."/>
            <person name="Mesbah N.M."/>
            <person name="Dalin E."/>
            <person name="Goodwin L."/>
            <person name="Nolan M."/>
            <person name="Pitluck S."/>
            <person name="Chertkov O."/>
            <person name="Brettin T.S."/>
            <person name="Han J."/>
            <person name="Larimer F.W."/>
            <person name="Land M.L."/>
            <person name="Hauser L."/>
            <person name="Kyrpides N."/>
            <person name="Wiegel J."/>
        </authorList>
    </citation>
    <scope>NUCLEOTIDE SEQUENCE [LARGE SCALE GENOMIC DNA]</scope>
    <source>
        <strain evidence="3">ATCC BAA-1301 / DSM 18059 / JW/NM-WN-LF</strain>
    </source>
</reference>
<dbReference type="AlphaFoldDB" id="B2A7J7"/>
<dbReference type="PANTHER" id="PTHR30087:SF0">
    <property type="entry name" value="INNER MEMBRANE PROTEIN"/>
    <property type="match status" value="1"/>
</dbReference>